<name>A0A9P0ANB3_BRAAE</name>
<dbReference type="GO" id="GO:0006303">
    <property type="term" value="P:double-strand break repair via nonhomologous end joining"/>
    <property type="evidence" value="ECO:0007669"/>
    <property type="project" value="TreeGrafter"/>
</dbReference>
<evidence type="ECO:0000256" key="1">
    <source>
        <dbReference type="SAM" id="MobiDB-lite"/>
    </source>
</evidence>
<evidence type="ECO:0000313" key="2">
    <source>
        <dbReference type="EMBL" id="CAH0546051.1"/>
    </source>
</evidence>
<sequence length="500" mass="58075">MADEYESGAEDSEDEAEEGFEIKPSFVMIAVDCDASMFKESEAFKVALKACHSISYSLVGSTMGDCQFAVVLVRDEGEVLVKFTDNLIDTTRKLKELSEKSLDDLIKSFMRVGEFDLGMFYLFCKKQFNNVTSKYKDRTLVYISNDEDPVRGDKVKQFTAFNEARNFQHSDITFHLLPMVGSFDLGKFYDEFYRACNITSEAEVCLTYDDLEWKLSTYIIKKVIKFNQKFYPFKDQGLFLQCQRFNYIKSFKLLNNAAMHKNGTLAKQITYDEENKEVTFSAGRKPYEFTDAQKKELTKSDFNIGYTLYTVTERVTPVGFVLKSPHLLIVHPEEKLPYFEQFWQYCVNKNKVLVCVYKASKSSTLRFVELIPKFANNTRMFMAKYIPFGNEINYPCLNTVEEKFTPQQEKLIKELIEALKFDYDATMYSDLSYAKKKAYIKSMLLEEEEQDVMNCDVDENLAEKHLCDIIQRLNKEGMITFEEPKKRKAPAQGSQKSKKK</sequence>
<dbReference type="GO" id="GO:0043564">
    <property type="term" value="C:Ku70:Ku80 complex"/>
    <property type="evidence" value="ECO:0007669"/>
    <property type="project" value="TreeGrafter"/>
</dbReference>
<dbReference type="AlphaFoldDB" id="A0A9P0ANB3"/>
<keyword evidence="3" id="KW-1185">Reference proteome</keyword>
<gene>
    <name evidence="2" type="ORF">MELIAE_LOCUS303</name>
</gene>
<accession>A0A9P0ANB3</accession>
<reference evidence="2" key="1">
    <citation type="submission" date="2021-12" db="EMBL/GenBank/DDBJ databases">
        <authorList>
            <person name="King R."/>
        </authorList>
    </citation>
    <scope>NUCLEOTIDE SEQUENCE</scope>
</reference>
<organism evidence="2 3">
    <name type="scientific">Brassicogethes aeneus</name>
    <name type="common">Rape pollen beetle</name>
    <name type="synonym">Meligethes aeneus</name>
    <dbReference type="NCBI Taxonomy" id="1431903"/>
    <lineage>
        <taxon>Eukaryota</taxon>
        <taxon>Metazoa</taxon>
        <taxon>Ecdysozoa</taxon>
        <taxon>Arthropoda</taxon>
        <taxon>Hexapoda</taxon>
        <taxon>Insecta</taxon>
        <taxon>Pterygota</taxon>
        <taxon>Neoptera</taxon>
        <taxon>Endopterygota</taxon>
        <taxon>Coleoptera</taxon>
        <taxon>Polyphaga</taxon>
        <taxon>Cucujiformia</taxon>
        <taxon>Nitidulidae</taxon>
        <taxon>Meligethinae</taxon>
        <taxon>Brassicogethes</taxon>
    </lineage>
</organism>
<dbReference type="Gene3D" id="3.40.50.410">
    <property type="entry name" value="von Willebrand factor, type A domain"/>
    <property type="match status" value="1"/>
</dbReference>
<protein>
    <recommendedName>
        <fullName evidence="4">Ku domain-containing protein</fullName>
    </recommendedName>
</protein>
<dbReference type="PANTHER" id="PTHR12604:SF2">
    <property type="entry name" value="X-RAY REPAIR CROSS-COMPLEMENTING PROTEIN 6"/>
    <property type="match status" value="1"/>
</dbReference>
<dbReference type="SUPFAM" id="SSF53300">
    <property type="entry name" value="vWA-like"/>
    <property type="match status" value="1"/>
</dbReference>
<dbReference type="InterPro" id="IPR016194">
    <property type="entry name" value="SPOC-like_C_dom_sf"/>
</dbReference>
<dbReference type="InterPro" id="IPR036465">
    <property type="entry name" value="vWFA_dom_sf"/>
</dbReference>
<feature type="region of interest" description="Disordered" evidence="1">
    <location>
        <begin position="481"/>
        <end position="500"/>
    </location>
</feature>
<dbReference type="OrthoDB" id="3249161at2759"/>
<dbReference type="GO" id="GO:0042162">
    <property type="term" value="F:telomeric DNA binding"/>
    <property type="evidence" value="ECO:0007669"/>
    <property type="project" value="TreeGrafter"/>
</dbReference>
<dbReference type="SUPFAM" id="SSF100939">
    <property type="entry name" value="SPOC domain-like"/>
    <property type="match status" value="1"/>
</dbReference>
<evidence type="ECO:0008006" key="4">
    <source>
        <dbReference type="Google" id="ProtNLM"/>
    </source>
</evidence>
<dbReference type="GO" id="GO:0003690">
    <property type="term" value="F:double-stranded DNA binding"/>
    <property type="evidence" value="ECO:0007669"/>
    <property type="project" value="TreeGrafter"/>
</dbReference>
<dbReference type="Gene3D" id="2.40.290.10">
    <property type="match status" value="1"/>
</dbReference>
<dbReference type="PANTHER" id="PTHR12604">
    <property type="entry name" value="KU AUTOANTIGEN DNA HELICASE"/>
    <property type="match status" value="1"/>
</dbReference>
<dbReference type="GO" id="GO:0000723">
    <property type="term" value="P:telomere maintenance"/>
    <property type="evidence" value="ECO:0007669"/>
    <property type="project" value="TreeGrafter"/>
</dbReference>
<dbReference type="Proteomes" id="UP001154078">
    <property type="component" value="Chromosome 1"/>
</dbReference>
<proteinExistence type="predicted"/>
<evidence type="ECO:0000313" key="3">
    <source>
        <dbReference type="Proteomes" id="UP001154078"/>
    </source>
</evidence>
<dbReference type="EMBL" id="OV121132">
    <property type="protein sequence ID" value="CAH0546051.1"/>
    <property type="molecule type" value="Genomic_DNA"/>
</dbReference>